<comment type="caution">
    <text evidence="8">The sequence shown here is derived from an EMBL/GenBank/DDBJ whole genome shotgun (WGS) entry which is preliminary data.</text>
</comment>
<evidence type="ECO:0000256" key="2">
    <source>
        <dbReference type="ARBA" id="ARBA00005241"/>
    </source>
</evidence>
<feature type="transmembrane region" description="Helical" evidence="6">
    <location>
        <begin position="302"/>
        <end position="320"/>
    </location>
</feature>
<feature type="domain" description="Major facilitator superfamily associated" evidence="7">
    <location>
        <begin position="234"/>
        <end position="504"/>
    </location>
</feature>
<dbReference type="InterPro" id="IPR024989">
    <property type="entry name" value="MFS_assoc_dom"/>
</dbReference>
<accession>A0A8T0E6T7</accession>
<dbReference type="Gene3D" id="1.20.1250.20">
    <property type="entry name" value="MFS general substrate transporter like domains"/>
    <property type="match status" value="2"/>
</dbReference>
<evidence type="ECO:0000256" key="1">
    <source>
        <dbReference type="ARBA" id="ARBA00004141"/>
    </source>
</evidence>
<evidence type="ECO:0000256" key="6">
    <source>
        <dbReference type="SAM" id="Phobius"/>
    </source>
</evidence>
<keyword evidence="4 6" id="KW-1133">Transmembrane helix</keyword>
<reference evidence="8" key="2">
    <citation type="submission" date="2020-06" db="EMBL/GenBank/DDBJ databases">
        <authorList>
            <person name="Sheffer M."/>
        </authorList>
    </citation>
    <scope>NUCLEOTIDE SEQUENCE</scope>
</reference>
<reference evidence="8" key="1">
    <citation type="journal article" date="2020" name="bioRxiv">
        <title>Chromosome-level reference genome of the European wasp spider Argiope bruennichi: a resource for studies on range expansion and evolutionary adaptation.</title>
        <authorList>
            <person name="Sheffer M.M."/>
            <person name="Hoppe A."/>
            <person name="Krehenwinkel H."/>
            <person name="Uhl G."/>
            <person name="Kuss A.W."/>
            <person name="Jensen L."/>
            <person name="Jensen C."/>
            <person name="Gillespie R.G."/>
            <person name="Hoff K.J."/>
            <person name="Prost S."/>
        </authorList>
    </citation>
    <scope>NUCLEOTIDE SEQUENCE</scope>
</reference>
<feature type="transmembrane region" description="Helical" evidence="6">
    <location>
        <begin position="435"/>
        <end position="455"/>
    </location>
</feature>
<protein>
    <submittedName>
        <fullName evidence="8">Major facilitator superfamily like protein</fullName>
    </submittedName>
</protein>
<keyword evidence="9" id="KW-1185">Reference proteome</keyword>
<dbReference type="PANTHER" id="PTHR16172:SF30">
    <property type="entry name" value="SUGAR BABY, ISOFORM C"/>
    <property type="match status" value="1"/>
</dbReference>
<organism evidence="8 9">
    <name type="scientific">Argiope bruennichi</name>
    <name type="common">Wasp spider</name>
    <name type="synonym">Aranea bruennichi</name>
    <dbReference type="NCBI Taxonomy" id="94029"/>
    <lineage>
        <taxon>Eukaryota</taxon>
        <taxon>Metazoa</taxon>
        <taxon>Ecdysozoa</taxon>
        <taxon>Arthropoda</taxon>
        <taxon>Chelicerata</taxon>
        <taxon>Arachnida</taxon>
        <taxon>Araneae</taxon>
        <taxon>Araneomorphae</taxon>
        <taxon>Entelegynae</taxon>
        <taxon>Araneoidea</taxon>
        <taxon>Araneidae</taxon>
        <taxon>Argiope</taxon>
    </lineage>
</organism>
<evidence type="ECO:0000256" key="5">
    <source>
        <dbReference type="ARBA" id="ARBA00023136"/>
    </source>
</evidence>
<dbReference type="SUPFAM" id="SSF103473">
    <property type="entry name" value="MFS general substrate transporter"/>
    <property type="match status" value="1"/>
</dbReference>
<feature type="transmembrane region" description="Helical" evidence="6">
    <location>
        <begin position="504"/>
        <end position="526"/>
    </location>
</feature>
<dbReference type="Proteomes" id="UP000807504">
    <property type="component" value="Unassembled WGS sequence"/>
</dbReference>
<gene>
    <name evidence="8" type="ORF">HNY73_020070</name>
</gene>
<feature type="transmembrane region" description="Helical" evidence="6">
    <location>
        <begin position="411"/>
        <end position="428"/>
    </location>
</feature>
<feature type="transmembrane region" description="Helical" evidence="6">
    <location>
        <begin position="347"/>
        <end position="368"/>
    </location>
</feature>
<keyword evidence="5 6" id="KW-0472">Membrane</keyword>
<feature type="transmembrane region" description="Helical" evidence="6">
    <location>
        <begin position="380"/>
        <end position="405"/>
    </location>
</feature>
<dbReference type="PANTHER" id="PTHR16172">
    <property type="entry name" value="MAJOR FACILITATOR SUPERFAMILY DOMAIN-CONTAINING PROTEIN 6-LIKE"/>
    <property type="match status" value="1"/>
</dbReference>
<evidence type="ECO:0000256" key="3">
    <source>
        <dbReference type="ARBA" id="ARBA00022692"/>
    </source>
</evidence>
<feature type="transmembrane region" description="Helical" evidence="6">
    <location>
        <begin position="279"/>
        <end position="295"/>
    </location>
</feature>
<dbReference type="InterPro" id="IPR036259">
    <property type="entry name" value="MFS_trans_sf"/>
</dbReference>
<name>A0A8T0E6T7_ARGBR</name>
<dbReference type="EMBL" id="JABXBU010002230">
    <property type="protein sequence ID" value="KAF8767068.1"/>
    <property type="molecule type" value="Genomic_DNA"/>
</dbReference>
<feature type="transmembrane region" description="Helical" evidence="6">
    <location>
        <begin position="238"/>
        <end position="259"/>
    </location>
</feature>
<evidence type="ECO:0000259" key="7">
    <source>
        <dbReference type="Pfam" id="PF12832"/>
    </source>
</evidence>
<dbReference type="AlphaFoldDB" id="A0A8T0E6T7"/>
<comment type="subcellular location">
    <subcellularLocation>
        <location evidence="1">Membrane</location>
        <topology evidence="1">Multi-pass membrane protein</topology>
    </subcellularLocation>
</comment>
<dbReference type="GO" id="GO:0016020">
    <property type="term" value="C:membrane"/>
    <property type="evidence" value="ECO:0007669"/>
    <property type="project" value="UniProtKB-SubCell"/>
</dbReference>
<proteinExistence type="inferred from homology"/>
<evidence type="ECO:0000313" key="8">
    <source>
        <dbReference type="EMBL" id="KAF8767068.1"/>
    </source>
</evidence>
<sequence>MASEKLKQPEVYIIQTEPSEKSTEQKHVGISIEKWLDSNSFLFIQWSSWSNITFCSSICKRKTWTCSYIYGCSAHGADVSIHFHQASHWLHLRLLQQTQIHHLCPDHPQYDVLFLDACSPQARLGQADTLNISLPLCNDISSGIQCLDDGNRLFYSKITKSTESNRTSVDNEFFMYLIKPNCSVDNFMYCSEQNLSRKNLLDIIKRVNQADTNTLKSNLSDVDISENRRISDFKTYQFWTFAFLFTFSSICTNAIFTLSDTACCETIQKTGAVFGRQRMWGSIGWGIIAPVAGLLNDYTGDFLAAWILMATSLLLFLWNISKLDLTKPQFSKNILRDVGIVLRSKEFLAYEAVILMNGLGTGLIWFYLIWFLRTIGGSELLCGLCLTVQSFGGAIPLMFFSGWIIRKCGHFQLLSLSLLTYIIRFLYYSQLYRPWWVLPLEFCHGITFGLYYTVIASYGKLSSKPGTEATTQSILFSTHEGLGASIGCVLAGIGFDHLGGHETFFIAGIFFVFGFAISLFLLFFVIQKQKRTYRIPCMSSKSF</sequence>
<evidence type="ECO:0000256" key="4">
    <source>
        <dbReference type="ARBA" id="ARBA00022989"/>
    </source>
</evidence>
<dbReference type="Pfam" id="PF12832">
    <property type="entry name" value="MFS_1_like"/>
    <property type="match status" value="1"/>
</dbReference>
<comment type="similarity">
    <text evidence="2">Belongs to the major facilitator superfamily. MFSD6 family.</text>
</comment>
<evidence type="ECO:0000313" key="9">
    <source>
        <dbReference type="Proteomes" id="UP000807504"/>
    </source>
</evidence>
<dbReference type="InterPro" id="IPR051717">
    <property type="entry name" value="MFS_MFSD6"/>
</dbReference>
<keyword evidence="3 6" id="KW-0812">Transmembrane</keyword>